<reference evidence="2" key="1">
    <citation type="submission" date="2021-04" db="EMBL/GenBank/DDBJ databases">
        <title>Draft genome sequence of Xylanibacillus composti strain K13.</title>
        <authorList>
            <person name="Uke A."/>
            <person name="Chhe C."/>
            <person name="Baramee S."/>
            <person name="Kosugi A."/>
        </authorList>
    </citation>
    <scope>NUCLEOTIDE SEQUENCE</scope>
    <source>
        <strain evidence="2">K13</strain>
    </source>
</reference>
<evidence type="ECO:0000313" key="3">
    <source>
        <dbReference type="Proteomes" id="UP000677918"/>
    </source>
</evidence>
<accession>A0A8J4H7B9</accession>
<sequence length="74" mass="8792">MARDVIKYATERIVRYLGTPKDERLQRKVERKATREPWQSRWFGMMPISIGVWKSSRRKTSSTEHPSSENEHTS</sequence>
<proteinExistence type="predicted"/>
<evidence type="ECO:0000313" key="2">
    <source>
        <dbReference type="EMBL" id="GIQ71306.1"/>
    </source>
</evidence>
<gene>
    <name evidence="2" type="ORF">XYCOK13_41300</name>
</gene>
<evidence type="ECO:0000256" key="1">
    <source>
        <dbReference type="SAM" id="MobiDB-lite"/>
    </source>
</evidence>
<keyword evidence="3" id="KW-1185">Reference proteome</keyword>
<dbReference type="InterPro" id="IPR025622">
    <property type="entry name" value="YqzE"/>
</dbReference>
<dbReference type="RefSeq" id="WP_213414102.1">
    <property type="nucleotide sequence ID" value="NZ_BOVK01000077.1"/>
</dbReference>
<dbReference type="AlphaFoldDB" id="A0A8J4H7B9"/>
<name>A0A8J4H7B9_9BACL</name>
<feature type="region of interest" description="Disordered" evidence="1">
    <location>
        <begin position="54"/>
        <end position="74"/>
    </location>
</feature>
<dbReference type="Proteomes" id="UP000677918">
    <property type="component" value="Unassembled WGS sequence"/>
</dbReference>
<comment type="caution">
    <text evidence="2">The sequence shown here is derived from an EMBL/GenBank/DDBJ whole genome shotgun (WGS) entry which is preliminary data.</text>
</comment>
<dbReference type="EMBL" id="BOVK01000077">
    <property type="protein sequence ID" value="GIQ71306.1"/>
    <property type="molecule type" value="Genomic_DNA"/>
</dbReference>
<dbReference type="Pfam" id="PF14038">
    <property type="entry name" value="YqzE"/>
    <property type="match status" value="1"/>
</dbReference>
<evidence type="ECO:0008006" key="4">
    <source>
        <dbReference type="Google" id="ProtNLM"/>
    </source>
</evidence>
<protein>
    <recommendedName>
        <fullName evidence="4">YqzE-like protein</fullName>
    </recommendedName>
</protein>
<organism evidence="2 3">
    <name type="scientific">Xylanibacillus composti</name>
    <dbReference type="NCBI Taxonomy" id="1572762"/>
    <lineage>
        <taxon>Bacteria</taxon>
        <taxon>Bacillati</taxon>
        <taxon>Bacillota</taxon>
        <taxon>Bacilli</taxon>
        <taxon>Bacillales</taxon>
        <taxon>Paenibacillaceae</taxon>
        <taxon>Xylanibacillus</taxon>
    </lineage>
</organism>